<gene>
    <name evidence="1" type="ORF">SNEC2469_LOCUS24152</name>
</gene>
<dbReference type="Proteomes" id="UP000601435">
    <property type="component" value="Unassembled WGS sequence"/>
</dbReference>
<organism evidence="1 2">
    <name type="scientific">Symbiodinium necroappetens</name>
    <dbReference type="NCBI Taxonomy" id="1628268"/>
    <lineage>
        <taxon>Eukaryota</taxon>
        <taxon>Sar</taxon>
        <taxon>Alveolata</taxon>
        <taxon>Dinophyceae</taxon>
        <taxon>Suessiales</taxon>
        <taxon>Symbiodiniaceae</taxon>
        <taxon>Symbiodinium</taxon>
    </lineage>
</organism>
<evidence type="ECO:0000313" key="2">
    <source>
        <dbReference type="Proteomes" id="UP000601435"/>
    </source>
</evidence>
<feature type="non-terminal residue" evidence="1">
    <location>
        <position position="205"/>
    </location>
</feature>
<keyword evidence="2" id="KW-1185">Reference proteome</keyword>
<accession>A0A812Z694</accession>
<proteinExistence type="predicted"/>
<name>A0A812Z694_9DINO</name>
<reference evidence="1" key="1">
    <citation type="submission" date="2021-02" db="EMBL/GenBank/DDBJ databases">
        <authorList>
            <person name="Dougan E. K."/>
            <person name="Rhodes N."/>
            <person name="Thang M."/>
            <person name="Chan C."/>
        </authorList>
    </citation>
    <scope>NUCLEOTIDE SEQUENCE</scope>
</reference>
<sequence>MHGSVGFPSLLTGMSRRNTTAPACSFVGFCCPWMTNGTRAPRGSRSAQWSASTCSVSVYGGVLALRVSSIVPALWLEMRHRKSFVRRLYQWHWTFGRMESTAAVMLTDLLAVPMLQNSMRGWGKRSAVASCRCSTKTAKPFEVFLKRLMNWQTLLWSKGPCDSNSWCSFLEPLMATGSVMVSMQQRSFATFCQHPSSVVVVVWIS</sequence>
<dbReference type="EMBL" id="CAJNJA010046042">
    <property type="protein sequence ID" value="CAE7814130.1"/>
    <property type="molecule type" value="Genomic_DNA"/>
</dbReference>
<protein>
    <submittedName>
        <fullName evidence="1">Uncharacterized protein</fullName>
    </submittedName>
</protein>
<comment type="caution">
    <text evidence="1">The sequence shown here is derived from an EMBL/GenBank/DDBJ whole genome shotgun (WGS) entry which is preliminary data.</text>
</comment>
<dbReference type="AlphaFoldDB" id="A0A812Z694"/>
<evidence type="ECO:0000313" key="1">
    <source>
        <dbReference type="EMBL" id="CAE7814130.1"/>
    </source>
</evidence>